<dbReference type="InterPro" id="IPR005174">
    <property type="entry name" value="KIB1-4_b-propeller"/>
</dbReference>
<dbReference type="Proteomes" id="UP001151287">
    <property type="component" value="Unassembled WGS sequence"/>
</dbReference>
<accession>A0A9Q0C1T6</accession>
<feature type="domain" description="KIB1-4 beta-propeller" evidence="1">
    <location>
        <begin position="98"/>
        <end position="365"/>
    </location>
</feature>
<evidence type="ECO:0000313" key="3">
    <source>
        <dbReference type="Proteomes" id="UP001151287"/>
    </source>
</evidence>
<sequence>MADQDLAPQPSSWATLPWEILSLIISHATDSAAEYVSYRRICRGWGRSLTDYSPIRPLPSPQLPFLLLPHHDRDPRQPTPHIGNVFPLPFNPSRVPRSYDLPQLKDTEGCICVGSSHGWLIALGQDSSVSILNPVTADSLLLHPLSSIDQQNLSFHHNSFPEYHLMRRNIWHSQSSIVRRAVLSSDPAEDTNFTLLLFISDGINCCYTWSGRAGPWIKHVHSKLLVEDVISIKGFFVAIDRWNQLVFFDFRNRNTGLVLTPFTIKHDLPSGDVFLVNSDGRLLIVLTSHFLYPSQRVLPRGFIKVFQFQANPIEFHSRELKCMQVMEHTDHALFLGHGCSVSVSVRHFPQLTRNAVYFTHAYCRSELVEGEEGRVLPLYQGAVYRNIISADGMSESIEVFDVENSQYAGLWNGQRPFWVTPSLNRYAQKTAPWHSLCWEILSDIILKSGTETAAKYVSYRKTCRGWRLALTNNSPLRPLHSTQLPFLLLPHHNRDSQQPTPNIGNVFPLPFNPSQVPRSYDLPQLMNTQGCICVGSSHGWLITLGRDSSVSLLNPVTADSLPLHPLSSIVDLENISWQYLSSMVRHAVLSSDPAEDDHFSVLLFISGATKCCYTWSGRGGPWIKCLHPEFLVEDVIFFNGMFVAVDTCNKLAFLKFTDQLNTGLDFRLYTEFQKPPVQHIYLVNSHDRLLVLSTVDPIWPGQSHIRGSFFSISAIHVNEKVGRISVEEVVDLGDNALFVSSGCSVSVSVRTFPLLTRNAVYFMHVFSDLIISEEGGVVKLVTLYQGAVYRNVVSAETIKVFDVENSQYAGLWNGRRPFWVTPSLNRYVL</sequence>
<gene>
    <name evidence="2" type="ORF">LUZ63_017088</name>
</gene>
<dbReference type="PANTHER" id="PTHR44259">
    <property type="entry name" value="OS07G0183000 PROTEIN-RELATED"/>
    <property type="match status" value="1"/>
</dbReference>
<dbReference type="OrthoDB" id="626124at2759"/>
<comment type="caution">
    <text evidence="2">The sequence shown here is derived from an EMBL/GenBank/DDBJ whole genome shotgun (WGS) entry which is preliminary data.</text>
</comment>
<dbReference type="EMBL" id="JAMQYH010000005">
    <property type="protein sequence ID" value="KAJ1685698.1"/>
    <property type="molecule type" value="Genomic_DNA"/>
</dbReference>
<feature type="domain" description="KIB1-4 beta-propeller" evidence="1">
    <location>
        <begin position="519"/>
        <end position="773"/>
    </location>
</feature>
<keyword evidence="3" id="KW-1185">Reference proteome</keyword>
<name>A0A9Q0C1T6_9POAL</name>
<proteinExistence type="predicted"/>
<organism evidence="2 3">
    <name type="scientific">Rhynchospora breviuscula</name>
    <dbReference type="NCBI Taxonomy" id="2022672"/>
    <lineage>
        <taxon>Eukaryota</taxon>
        <taxon>Viridiplantae</taxon>
        <taxon>Streptophyta</taxon>
        <taxon>Embryophyta</taxon>
        <taxon>Tracheophyta</taxon>
        <taxon>Spermatophyta</taxon>
        <taxon>Magnoliopsida</taxon>
        <taxon>Liliopsida</taxon>
        <taxon>Poales</taxon>
        <taxon>Cyperaceae</taxon>
        <taxon>Cyperoideae</taxon>
        <taxon>Rhynchosporeae</taxon>
        <taxon>Rhynchospora</taxon>
    </lineage>
</organism>
<evidence type="ECO:0000313" key="2">
    <source>
        <dbReference type="EMBL" id="KAJ1685698.1"/>
    </source>
</evidence>
<dbReference type="InterPro" id="IPR050942">
    <property type="entry name" value="F-box_BR-signaling"/>
</dbReference>
<evidence type="ECO:0000259" key="1">
    <source>
        <dbReference type="Pfam" id="PF03478"/>
    </source>
</evidence>
<reference evidence="2" key="1">
    <citation type="journal article" date="2022" name="Cell">
        <title>Repeat-based holocentromeres influence genome architecture and karyotype evolution.</title>
        <authorList>
            <person name="Hofstatter P.G."/>
            <person name="Thangavel G."/>
            <person name="Lux T."/>
            <person name="Neumann P."/>
            <person name="Vondrak T."/>
            <person name="Novak P."/>
            <person name="Zhang M."/>
            <person name="Costa L."/>
            <person name="Castellani M."/>
            <person name="Scott A."/>
            <person name="Toegelov H."/>
            <person name="Fuchs J."/>
            <person name="Mata-Sucre Y."/>
            <person name="Dias Y."/>
            <person name="Vanzela A.L.L."/>
            <person name="Huettel B."/>
            <person name="Almeida C.C.S."/>
            <person name="Simkova H."/>
            <person name="Souza G."/>
            <person name="Pedrosa-Harand A."/>
            <person name="Macas J."/>
            <person name="Mayer K.F.X."/>
            <person name="Houben A."/>
            <person name="Marques A."/>
        </authorList>
    </citation>
    <scope>NUCLEOTIDE SEQUENCE</scope>
    <source>
        <strain evidence="2">RhyBre1mFocal</strain>
    </source>
</reference>
<dbReference type="AlphaFoldDB" id="A0A9Q0C1T6"/>
<dbReference type="Pfam" id="PF03478">
    <property type="entry name" value="Beta-prop_KIB1-4"/>
    <property type="match status" value="2"/>
</dbReference>
<protein>
    <recommendedName>
        <fullName evidence="1">KIB1-4 beta-propeller domain-containing protein</fullName>
    </recommendedName>
</protein>
<dbReference type="PANTHER" id="PTHR44259:SF114">
    <property type="entry name" value="OS06G0707300 PROTEIN"/>
    <property type="match status" value="1"/>
</dbReference>